<dbReference type="CDD" id="cd13777">
    <property type="entry name" value="Aar2_N"/>
    <property type="match status" value="1"/>
</dbReference>
<dbReference type="InterPro" id="IPR033647">
    <property type="entry name" value="Aar2_N"/>
</dbReference>
<comment type="similarity">
    <text evidence="1">Belongs to the AAR2 family.</text>
</comment>
<dbReference type="Pfam" id="PF05282">
    <property type="entry name" value="AAR2"/>
    <property type="match status" value="1"/>
</dbReference>
<dbReference type="Gene3D" id="2.60.34.20">
    <property type="match status" value="1"/>
</dbReference>
<organism evidence="5 6">
    <name type="scientific">Rhypophila decipiens</name>
    <dbReference type="NCBI Taxonomy" id="261697"/>
    <lineage>
        <taxon>Eukaryota</taxon>
        <taxon>Fungi</taxon>
        <taxon>Dikarya</taxon>
        <taxon>Ascomycota</taxon>
        <taxon>Pezizomycotina</taxon>
        <taxon>Sordariomycetes</taxon>
        <taxon>Sordariomycetidae</taxon>
        <taxon>Sordariales</taxon>
        <taxon>Naviculisporaceae</taxon>
        <taxon>Rhypophila</taxon>
    </lineage>
</organism>
<evidence type="ECO:0000256" key="1">
    <source>
        <dbReference type="ARBA" id="ARBA00006281"/>
    </source>
</evidence>
<evidence type="ECO:0000313" key="6">
    <source>
        <dbReference type="Proteomes" id="UP001301769"/>
    </source>
</evidence>
<feature type="region of interest" description="Disordered" evidence="2">
    <location>
        <begin position="107"/>
        <end position="128"/>
    </location>
</feature>
<dbReference type="PANTHER" id="PTHR12689:SF4">
    <property type="entry name" value="PROTEIN AAR2 HOMOLOG"/>
    <property type="match status" value="1"/>
</dbReference>
<dbReference type="PANTHER" id="PTHR12689">
    <property type="entry name" value="A1 CISTRON SPLICING FACTOR AAR2-RELATED"/>
    <property type="match status" value="1"/>
</dbReference>
<name>A0AAN6YDQ1_9PEZI</name>
<dbReference type="InterPro" id="IPR038514">
    <property type="entry name" value="AAR2_C_sf"/>
</dbReference>
<proteinExistence type="inferred from homology"/>
<dbReference type="GO" id="GO:0000244">
    <property type="term" value="P:spliceosomal tri-snRNP complex assembly"/>
    <property type="evidence" value="ECO:0007669"/>
    <property type="project" value="TreeGrafter"/>
</dbReference>
<evidence type="ECO:0000256" key="2">
    <source>
        <dbReference type="SAM" id="MobiDB-lite"/>
    </source>
</evidence>
<sequence>MASSETAGAMLAPAVKIETAESSSIASALSGNQSPAYSERSLSPSKPSVVHPRFSRQFGDIFRLLELPSHFMVGHDDMAFLTTKPGDDGFRDITPGPHFLWVQQLASRQERGGSQDQQSDEQHGPAPRCGYWYVTTQTGRIRAKQWDKYNEILGDVASQCETDELKANIESIYPTLRKYQLPDHSRNNTGPPPGLVTQFESPRGAKPSALWQQLTWAISETFLERVTGKKHVHEWLVDSSDCVKGDTHLSVYDRTTGKAYKAAVSSELNFLFAQDFADLDLLDVHPTIQGPDPIAIDTSNRVLALLNNPTANATERDIVAELQFTYLTGTILGNSACLEQWWDLVLKIVLRSWQLVHHRPELCRDLLRTLHSQLIHTAEYLENSGGANDGERMEGLSSEKPIFSTHVKNKWRLERALAIYKRQLNELLLALGDQATVDQQEVGKVFDDLEAWLWKYKWDLRSEKTKIDYGNDSETYEDDEDDDDLLPVVVDLDENGRERGLVSFNDE</sequence>
<dbReference type="InterPro" id="IPR038516">
    <property type="entry name" value="AAR2_N_sf"/>
</dbReference>
<feature type="domain" description="AAR2 C-terminal" evidence="3">
    <location>
        <begin position="295"/>
        <end position="460"/>
    </location>
</feature>
<dbReference type="AlphaFoldDB" id="A0AAN6YDQ1"/>
<evidence type="ECO:0000259" key="4">
    <source>
        <dbReference type="Pfam" id="PF20981"/>
    </source>
</evidence>
<dbReference type="EMBL" id="MU858060">
    <property type="protein sequence ID" value="KAK4217398.1"/>
    <property type="molecule type" value="Genomic_DNA"/>
</dbReference>
<dbReference type="Gene3D" id="1.25.40.550">
    <property type="entry name" value="Aar2, C-terminal domain-like"/>
    <property type="match status" value="1"/>
</dbReference>
<keyword evidence="6" id="KW-1185">Reference proteome</keyword>
<accession>A0AAN6YDQ1</accession>
<dbReference type="Proteomes" id="UP001301769">
    <property type="component" value="Unassembled WGS sequence"/>
</dbReference>
<reference evidence="5" key="1">
    <citation type="journal article" date="2023" name="Mol. Phylogenet. Evol.">
        <title>Genome-scale phylogeny and comparative genomics of the fungal order Sordariales.</title>
        <authorList>
            <person name="Hensen N."/>
            <person name="Bonometti L."/>
            <person name="Westerberg I."/>
            <person name="Brannstrom I.O."/>
            <person name="Guillou S."/>
            <person name="Cros-Aarteil S."/>
            <person name="Calhoun S."/>
            <person name="Haridas S."/>
            <person name="Kuo A."/>
            <person name="Mondo S."/>
            <person name="Pangilinan J."/>
            <person name="Riley R."/>
            <person name="LaButti K."/>
            <person name="Andreopoulos B."/>
            <person name="Lipzen A."/>
            <person name="Chen C."/>
            <person name="Yan M."/>
            <person name="Daum C."/>
            <person name="Ng V."/>
            <person name="Clum A."/>
            <person name="Steindorff A."/>
            <person name="Ohm R.A."/>
            <person name="Martin F."/>
            <person name="Silar P."/>
            <person name="Natvig D.O."/>
            <person name="Lalanne C."/>
            <person name="Gautier V."/>
            <person name="Ament-Velasquez S.L."/>
            <person name="Kruys A."/>
            <person name="Hutchinson M.I."/>
            <person name="Powell A.J."/>
            <person name="Barry K."/>
            <person name="Miller A.N."/>
            <person name="Grigoriev I.V."/>
            <person name="Debuchy R."/>
            <person name="Gladieux P."/>
            <person name="Hiltunen Thoren M."/>
            <person name="Johannesson H."/>
        </authorList>
    </citation>
    <scope>NUCLEOTIDE SEQUENCE</scope>
    <source>
        <strain evidence="5">PSN293</strain>
    </source>
</reference>
<evidence type="ECO:0000259" key="3">
    <source>
        <dbReference type="Pfam" id="PF05282"/>
    </source>
</evidence>
<gene>
    <name evidence="5" type="ORF">QBC37DRAFT_438186</name>
</gene>
<comment type="caution">
    <text evidence="5">The sequence shown here is derived from an EMBL/GenBank/DDBJ whole genome shotgun (WGS) entry which is preliminary data.</text>
</comment>
<dbReference type="InterPro" id="IPR007946">
    <property type="entry name" value="AAR2"/>
</dbReference>
<feature type="region of interest" description="Disordered" evidence="2">
    <location>
        <begin position="30"/>
        <end position="49"/>
    </location>
</feature>
<protein>
    <submittedName>
        <fullName evidence="5">AAR2 protein-domain-containing protein</fullName>
    </submittedName>
</protein>
<feature type="domain" description="AAR2 N-terminal" evidence="4">
    <location>
        <begin position="64"/>
        <end position="228"/>
    </location>
</feature>
<dbReference type="Pfam" id="PF20981">
    <property type="entry name" value="AAR2_1st"/>
    <property type="match status" value="1"/>
</dbReference>
<evidence type="ECO:0000313" key="5">
    <source>
        <dbReference type="EMBL" id="KAK4217398.1"/>
    </source>
</evidence>
<dbReference type="InterPro" id="IPR033648">
    <property type="entry name" value="AAR2_C"/>
</dbReference>
<reference evidence="5" key="2">
    <citation type="submission" date="2023-05" db="EMBL/GenBank/DDBJ databases">
        <authorList>
            <consortium name="Lawrence Berkeley National Laboratory"/>
            <person name="Steindorff A."/>
            <person name="Hensen N."/>
            <person name="Bonometti L."/>
            <person name="Westerberg I."/>
            <person name="Brannstrom I.O."/>
            <person name="Guillou S."/>
            <person name="Cros-Aarteil S."/>
            <person name="Calhoun S."/>
            <person name="Haridas S."/>
            <person name="Kuo A."/>
            <person name="Mondo S."/>
            <person name="Pangilinan J."/>
            <person name="Riley R."/>
            <person name="Labutti K."/>
            <person name="Andreopoulos B."/>
            <person name="Lipzen A."/>
            <person name="Chen C."/>
            <person name="Yanf M."/>
            <person name="Daum C."/>
            <person name="Ng V."/>
            <person name="Clum A."/>
            <person name="Ohm R."/>
            <person name="Martin F."/>
            <person name="Silar P."/>
            <person name="Natvig D."/>
            <person name="Lalanne C."/>
            <person name="Gautier V."/>
            <person name="Ament-Velasquez S.L."/>
            <person name="Kruys A."/>
            <person name="Hutchinson M.I."/>
            <person name="Powell A.J."/>
            <person name="Barry K."/>
            <person name="Miller A.N."/>
            <person name="Grigoriev I.V."/>
            <person name="Debuchy R."/>
            <person name="Gladieux P."/>
            <person name="Thoren M.H."/>
            <person name="Johannesson H."/>
        </authorList>
    </citation>
    <scope>NUCLEOTIDE SEQUENCE</scope>
    <source>
        <strain evidence="5">PSN293</strain>
    </source>
</reference>
<dbReference type="CDD" id="cd13778">
    <property type="entry name" value="Aar2_C"/>
    <property type="match status" value="1"/>
</dbReference>